<keyword evidence="2" id="KW-0813">Transport</keyword>
<protein>
    <submittedName>
        <fullName evidence="9">TrkH family potassium uptake protein</fullName>
    </submittedName>
</protein>
<dbReference type="PANTHER" id="PTHR32024:SF1">
    <property type="entry name" value="KTR SYSTEM POTASSIUM UPTAKE PROTEIN B"/>
    <property type="match status" value="1"/>
</dbReference>
<dbReference type="GO" id="GO:0005886">
    <property type="term" value="C:plasma membrane"/>
    <property type="evidence" value="ECO:0007669"/>
    <property type="project" value="UniProtKB-SubCell"/>
</dbReference>
<feature type="transmembrane region" description="Helical" evidence="8">
    <location>
        <begin position="231"/>
        <end position="253"/>
    </location>
</feature>
<keyword evidence="6" id="KW-0406">Ion transport</keyword>
<accession>A0A3A4AVT9</accession>
<feature type="transmembrane region" description="Helical" evidence="8">
    <location>
        <begin position="80"/>
        <end position="105"/>
    </location>
</feature>
<evidence type="ECO:0000256" key="7">
    <source>
        <dbReference type="ARBA" id="ARBA00023136"/>
    </source>
</evidence>
<evidence type="ECO:0000256" key="2">
    <source>
        <dbReference type="ARBA" id="ARBA00022448"/>
    </source>
</evidence>
<name>A0A3A4AVT9_9ACTN</name>
<dbReference type="Proteomes" id="UP000265768">
    <property type="component" value="Unassembled WGS sequence"/>
</dbReference>
<dbReference type="RefSeq" id="WP_119928771.1">
    <property type="nucleotide sequence ID" value="NZ_QZEY01000010.1"/>
</dbReference>
<dbReference type="OrthoDB" id="9810952at2"/>
<proteinExistence type="predicted"/>
<keyword evidence="4 8" id="KW-0812">Transmembrane</keyword>
<sequence length="451" mass="48615">MRRPWGRALLDRFQHPAQVIVSGFGSAILAGTGLLASPMATSSGEPAEFLVALFTATSAVCLTGLVLVDTADHWSLFGELVIMALMQVGGLGIMTLATLFTVLLAGRLGLRARLFVQAETKTPRAADLRRVVRNVVLFSLAAELVLAVILAARFALAYGEAPGRAAYLGIFHSISSFNNAGFALWPDSVIRFATDPWIILTLTAGVILGGIGFPVVFELARSWRRPRTWSVLTRITLTVSAVLLTLGTMIFLATEWTNPRTLGGMDDPGKFLTSFFLSAMTRSGGFNSVNMDELRPSSLLLCELLMFIGGGSAGTAGGIKVTTFGVLLFMVWSELRGEPRVNAWHRRLPSPTQRQAVTITLMSIVLIAFSTYLLLVLTPHNLDFVLFEAVSAATTNGMSTGITPESTVAGQILLILLMFVGRTGPLTLGSALALRERTRRYELPEERVIVG</sequence>
<gene>
    <name evidence="9" type="ORF">D5H75_23930</name>
</gene>
<keyword evidence="5 8" id="KW-1133">Transmembrane helix</keyword>
<dbReference type="GO" id="GO:0030001">
    <property type="term" value="P:metal ion transport"/>
    <property type="evidence" value="ECO:0007669"/>
    <property type="project" value="UniProtKB-ARBA"/>
</dbReference>
<dbReference type="EMBL" id="QZEY01000010">
    <property type="protein sequence ID" value="RJL29993.1"/>
    <property type="molecule type" value="Genomic_DNA"/>
</dbReference>
<reference evidence="9 10" key="1">
    <citation type="submission" date="2018-09" db="EMBL/GenBank/DDBJ databases">
        <title>YIM 75507 draft genome.</title>
        <authorList>
            <person name="Tang S."/>
            <person name="Feng Y."/>
        </authorList>
    </citation>
    <scope>NUCLEOTIDE SEQUENCE [LARGE SCALE GENOMIC DNA]</scope>
    <source>
        <strain evidence="9 10">YIM 75507</strain>
    </source>
</reference>
<feature type="transmembrane region" description="Helical" evidence="8">
    <location>
        <begin position="304"/>
        <end position="335"/>
    </location>
</feature>
<feature type="transmembrane region" description="Helical" evidence="8">
    <location>
        <begin position="135"/>
        <end position="158"/>
    </location>
</feature>
<dbReference type="GO" id="GO:0008324">
    <property type="term" value="F:monoatomic cation transmembrane transporter activity"/>
    <property type="evidence" value="ECO:0007669"/>
    <property type="project" value="InterPro"/>
</dbReference>
<feature type="transmembrane region" description="Helical" evidence="8">
    <location>
        <begin position="356"/>
        <end position="377"/>
    </location>
</feature>
<dbReference type="AlphaFoldDB" id="A0A3A4AVT9"/>
<comment type="subcellular location">
    <subcellularLocation>
        <location evidence="1">Cell membrane</location>
        <topology evidence="1">Multi-pass membrane protein</topology>
    </subcellularLocation>
</comment>
<keyword evidence="7 8" id="KW-0472">Membrane</keyword>
<dbReference type="InterPro" id="IPR003445">
    <property type="entry name" value="Cat_transpt"/>
</dbReference>
<evidence type="ECO:0000256" key="3">
    <source>
        <dbReference type="ARBA" id="ARBA00022475"/>
    </source>
</evidence>
<comment type="caution">
    <text evidence="9">The sequence shown here is derived from an EMBL/GenBank/DDBJ whole genome shotgun (WGS) entry which is preliminary data.</text>
</comment>
<dbReference type="Pfam" id="PF02386">
    <property type="entry name" value="TrkH"/>
    <property type="match status" value="1"/>
</dbReference>
<evidence type="ECO:0000313" key="9">
    <source>
        <dbReference type="EMBL" id="RJL29993.1"/>
    </source>
</evidence>
<keyword evidence="3" id="KW-1003">Cell membrane</keyword>
<dbReference type="PANTHER" id="PTHR32024">
    <property type="entry name" value="TRK SYSTEM POTASSIUM UPTAKE PROTEIN TRKG-RELATED"/>
    <property type="match status" value="1"/>
</dbReference>
<keyword evidence="10" id="KW-1185">Reference proteome</keyword>
<feature type="transmembrane region" description="Helical" evidence="8">
    <location>
        <begin position="20"/>
        <end position="37"/>
    </location>
</feature>
<evidence type="ECO:0000256" key="4">
    <source>
        <dbReference type="ARBA" id="ARBA00022692"/>
    </source>
</evidence>
<evidence type="ECO:0000256" key="8">
    <source>
        <dbReference type="SAM" id="Phobius"/>
    </source>
</evidence>
<feature type="transmembrane region" description="Helical" evidence="8">
    <location>
        <begin position="408"/>
        <end position="434"/>
    </location>
</feature>
<evidence type="ECO:0000313" key="10">
    <source>
        <dbReference type="Proteomes" id="UP000265768"/>
    </source>
</evidence>
<evidence type="ECO:0000256" key="6">
    <source>
        <dbReference type="ARBA" id="ARBA00023065"/>
    </source>
</evidence>
<feature type="transmembrane region" description="Helical" evidence="8">
    <location>
        <begin position="197"/>
        <end position="219"/>
    </location>
</feature>
<evidence type="ECO:0000256" key="1">
    <source>
        <dbReference type="ARBA" id="ARBA00004651"/>
    </source>
</evidence>
<evidence type="ECO:0000256" key="5">
    <source>
        <dbReference type="ARBA" id="ARBA00022989"/>
    </source>
</evidence>
<feature type="transmembrane region" description="Helical" evidence="8">
    <location>
        <begin position="49"/>
        <end position="68"/>
    </location>
</feature>
<organism evidence="9 10">
    <name type="scientific">Bailinhaonella thermotolerans</name>
    <dbReference type="NCBI Taxonomy" id="1070861"/>
    <lineage>
        <taxon>Bacteria</taxon>
        <taxon>Bacillati</taxon>
        <taxon>Actinomycetota</taxon>
        <taxon>Actinomycetes</taxon>
        <taxon>Streptosporangiales</taxon>
        <taxon>Streptosporangiaceae</taxon>
        <taxon>Bailinhaonella</taxon>
    </lineage>
</organism>